<organism evidence="3 4">
    <name type="scientific">Aspergillus sclerotiicarbonarius (strain CBS 121057 / IBT 28362)</name>
    <dbReference type="NCBI Taxonomy" id="1448318"/>
    <lineage>
        <taxon>Eukaryota</taxon>
        <taxon>Fungi</taxon>
        <taxon>Dikarya</taxon>
        <taxon>Ascomycota</taxon>
        <taxon>Pezizomycotina</taxon>
        <taxon>Eurotiomycetes</taxon>
        <taxon>Eurotiomycetidae</taxon>
        <taxon>Eurotiales</taxon>
        <taxon>Aspergillaceae</taxon>
        <taxon>Aspergillus</taxon>
        <taxon>Aspergillus subgen. Circumdati</taxon>
    </lineage>
</organism>
<feature type="compositionally biased region" description="Low complexity" evidence="2">
    <location>
        <begin position="670"/>
        <end position="685"/>
    </location>
</feature>
<feature type="compositionally biased region" description="Polar residues" evidence="2">
    <location>
        <begin position="66"/>
        <end position="78"/>
    </location>
</feature>
<gene>
    <name evidence="3" type="ORF">BO78DRAFT_397220</name>
</gene>
<feature type="compositionally biased region" description="Basic and acidic residues" evidence="2">
    <location>
        <begin position="734"/>
        <end position="744"/>
    </location>
</feature>
<feature type="compositionally biased region" description="Basic and acidic residues" evidence="2">
    <location>
        <begin position="136"/>
        <end position="152"/>
    </location>
</feature>
<reference evidence="3 4" key="1">
    <citation type="submission" date="2018-02" db="EMBL/GenBank/DDBJ databases">
        <title>The genomes of Aspergillus section Nigri reveals drivers in fungal speciation.</title>
        <authorList>
            <consortium name="DOE Joint Genome Institute"/>
            <person name="Vesth T.C."/>
            <person name="Nybo J."/>
            <person name="Theobald S."/>
            <person name="Brandl J."/>
            <person name="Frisvad J.C."/>
            <person name="Nielsen K.F."/>
            <person name="Lyhne E.K."/>
            <person name="Kogle M.E."/>
            <person name="Kuo A."/>
            <person name="Riley R."/>
            <person name="Clum A."/>
            <person name="Nolan M."/>
            <person name="Lipzen A."/>
            <person name="Salamov A."/>
            <person name="Henrissat B."/>
            <person name="Wiebenga A."/>
            <person name="De vries R.P."/>
            <person name="Grigoriev I.V."/>
            <person name="Mortensen U.H."/>
            <person name="Andersen M.R."/>
            <person name="Baker S.E."/>
        </authorList>
    </citation>
    <scope>NUCLEOTIDE SEQUENCE [LARGE SCALE GENOMIC DNA]</scope>
    <source>
        <strain evidence="3 4">CBS 121057</strain>
    </source>
</reference>
<dbReference type="AlphaFoldDB" id="A0A319FHC4"/>
<evidence type="ECO:0000256" key="1">
    <source>
        <dbReference type="SAM" id="Coils"/>
    </source>
</evidence>
<sequence>MDRHRQRRSTVSVQSTTPSSLRHCSFPSTTSPPTEASSVKNDPKLKRRSAPPKPLALARVKGTIAMDSSPSQISSEMSWLNDASPMSTTPRTATPRTPQRSRAGTPEPAPPSLVPSSALLQDLLNEQRANRGPKGTSEEMGHGGPRTPERSHSRPQSRSQSPAQTQSQSRSQSQEEAGSEKQRKIQTALSSGLRQPHEMGVREMGEYVSKINKQNFDLKLDLFHRIQQVTALEKKVQRMESMEEELQRLRGLEDEVQELRDAEADNQRLRESNEQLRQEIDRRDQAITEAVSMICLLENKVAQLQGGADTSRPSTARTYEDDDPGATTPRQTTIVEIPERTSSKRGTLVSKHQRASSDSRYLKPAPSFLSDETKSTTALQDTSTTDDQSRSAFSEITKSESLQSMSEFQEPESPRLSALSECSELYPPDSVGDQLEIPVKRDSIDAPEPEPAEVAAEEEAVNQSRIESWIQPQSETFLEDAPKQNIIPSNLFKKTDNPSFESDSCNGSSQKTRVDSVFGSTRLPPTPDTMSTAYAAGPNRSNGSIVAEKSLVDQALPTKTGHGRPRSASALTTRRFSGNSAAVDSVEMNVSDVTLPRLSADEGDESPAIFPLNSITSRDGAVYCPESLHKTSLGYYGQDAFLDGEGLGNVLSKLDNHHNNNTYYGSMRRPGSGPEDSESSLSSSPPLTPQDWIEAAKSDSHRRREPVHTGRKPANPRPLGARIPSQSSFLGRRHSMDSHVRDSDVPMIPTLDMQSLDSGSQPEPDLDRRMIGRRISLRPPFFARSAPPRRLQPSLMSDTTDSDDGAPAPIVRKARDEGPAKPTKTSKAETRGSSFSASVPIHTIAKTNDIHRTLPHSFTESFMNSAMSRPPTSGSKEHKRRSSLGIFGWMKGASGLGKKHEPEPPAKSSMAAGALVRSKANRLADAREGVSEPARTIDMGAMNMAIGHATRDDDELGRRPRYMDRRSRRG</sequence>
<dbReference type="Proteomes" id="UP000248423">
    <property type="component" value="Unassembled WGS sequence"/>
</dbReference>
<feature type="compositionally biased region" description="Polar residues" evidence="2">
    <location>
        <begin position="498"/>
        <end position="511"/>
    </location>
</feature>
<proteinExistence type="predicted"/>
<evidence type="ECO:0000313" key="4">
    <source>
        <dbReference type="Proteomes" id="UP000248423"/>
    </source>
</evidence>
<dbReference type="OrthoDB" id="10251744at2759"/>
<keyword evidence="1" id="KW-0175">Coiled coil</keyword>
<dbReference type="STRING" id="1448318.A0A319FHC4"/>
<feature type="region of interest" description="Disordered" evidence="2">
    <location>
        <begin position="129"/>
        <end position="198"/>
    </location>
</feature>
<keyword evidence="4" id="KW-1185">Reference proteome</keyword>
<feature type="region of interest" description="Disordered" evidence="2">
    <location>
        <begin position="891"/>
        <end position="970"/>
    </location>
</feature>
<protein>
    <submittedName>
        <fullName evidence="3">Uncharacterized protein</fullName>
    </submittedName>
</protein>
<feature type="compositionally biased region" description="Low complexity" evidence="2">
    <location>
        <begin position="154"/>
        <end position="174"/>
    </location>
</feature>
<accession>A0A319FHC4</accession>
<evidence type="ECO:0000256" key="2">
    <source>
        <dbReference type="SAM" id="MobiDB-lite"/>
    </source>
</evidence>
<feature type="region of interest" description="Disordered" evidence="2">
    <location>
        <begin position="1"/>
        <end position="116"/>
    </location>
</feature>
<feature type="compositionally biased region" description="Polar residues" evidence="2">
    <location>
        <begin position="375"/>
        <end position="407"/>
    </location>
</feature>
<feature type="region of interest" description="Disordered" evidence="2">
    <location>
        <begin position="498"/>
        <end position="528"/>
    </location>
</feature>
<feature type="compositionally biased region" description="Low complexity" evidence="2">
    <location>
        <begin position="9"/>
        <end position="38"/>
    </location>
</feature>
<feature type="region of interest" description="Disordered" evidence="2">
    <location>
        <begin position="661"/>
        <end position="766"/>
    </location>
</feature>
<evidence type="ECO:0000313" key="3">
    <source>
        <dbReference type="EMBL" id="PYI06493.1"/>
    </source>
</evidence>
<name>A0A319FHC4_ASPSB</name>
<feature type="compositionally biased region" description="Basic and acidic residues" evidence="2">
    <location>
        <begin position="956"/>
        <end position="970"/>
    </location>
</feature>
<dbReference type="VEuPathDB" id="FungiDB:BO78DRAFT_397220"/>
<feature type="coiled-coil region" evidence="1">
    <location>
        <begin position="229"/>
        <end position="289"/>
    </location>
</feature>
<feature type="compositionally biased region" description="Polar residues" evidence="2">
    <location>
        <begin position="752"/>
        <end position="761"/>
    </location>
</feature>
<feature type="compositionally biased region" description="Low complexity" evidence="2">
    <location>
        <begin position="83"/>
        <end position="103"/>
    </location>
</feature>
<feature type="compositionally biased region" description="Basic residues" evidence="2">
    <location>
        <begin position="700"/>
        <end position="711"/>
    </location>
</feature>
<feature type="region of interest" description="Disordered" evidence="2">
    <location>
        <begin position="304"/>
        <end position="417"/>
    </location>
</feature>
<feature type="region of interest" description="Disordered" evidence="2">
    <location>
        <begin position="783"/>
        <end position="835"/>
    </location>
</feature>
<dbReference type="EMBL" id="KZ826349">
    <property type="protein sequence ID" value="PYI06493.1"/>
    <property type="molecule type" value="Genomic_DNA"/>
</dbReference>